<evidence type="ECO:0000313" key="2">
    <source>
        <dbReference type="EMBL" id="PTQ55446.1"/>
    </source>
</evidence>
<dbReference type="Gene3D" id="3.40.630.30">
    <property type="match status" value="1"/>
</dbReference>
<dbReference type="InterPro" id="IPR016181">
    <property type="entry name" value="Acyl_CoA_acyltransferase"/>
</dbReference>
<sequence length="187" mass="21312">MSSSYRMRHPEMKDGASMHRLMTISGNLEANAPYTYMMMAHYFGRTSYLVEKIVPLSPRSSSSPHTDAYDAIPVGYVLAFHPPQERDALFVWQIGVAPEARGQGLGKRLLMALFETLAQNDENQAVRYVLATVDDHNTPSKRLFQSLARAWGADLRIEHNFFPQHFFPDSHASEHLYRIGPIEIVKY</sequence>
<evidence type="ECO:0000313" key="3">
    <source>
        <dbReference type="Proteomes" id="UP000244338"/>
    </source>
</evidence>
<dbReference type="GO" id="GO:0016747">
    <property type="term" value="F:acyltransferase activity, transferring groups other than amino-acyl groups"/>
    <property type="evidence" value="ECO:0007669"/>
    <property type="project" value="InterPro"/>
</dbReference>
<protein>
    <submittedName>
        <fullName evidence="2">L-2,4-diaminobutyric acid acetyltransferase</fullName>
    </submittedName>
</protein>
<proteinExistence type="predicted"/>
<evidence type="ECO:0000259" key="1">
    <source>
        <dbReference type="PROSITE" id="PS51186"/>
    </source>
</evidence>
<dbReference type="PROSITE" id="PS51186">
    <property type="entry name" value="GNAT"/>
    <property type="match status" value="1"/>
</dbReference>
<dbReference type="Pfam" id="PF00583">
    <property type="entry name" value="Acetyltransf_1"/>
    <property type="match status" value="1"/>
</dbReference>
<dbReference type="InterPro" id="IPR000182">
    <property type="entry name" value="GNAT_dom"/>
</dbReference>
<dbReference type="AlphaFoldDB" id="A0A2R6XYF4"/>
<dbReference type="SUPFAM" id="SSF55729">
    <property type="entry name" value="Acyl-CoA N-acyltransferases (Nat)"/>
    <property type="match status" value="1"/>
</dbReference>
<reference evidence="3" key="1">
    <citation type="journal article" date="2018" name="Sci. Rep.">
        <title>Lignite coal burning seam in the remote Altai Mountains harbors a hydrogen-driven thermophilic microbial community.</title>
        <authorList>
            <person name="Kadnikov V.V."/>
            <person name="Mardanov A.V."/>
            <person name="Ivasenko D.A."/>
            <person name="Antsiferov D.V."/>
            <person name="Beletsky A.V."/>
            <person name="Karnachuk O.V."/>
            <person name="Ravin N.V."/>
        </authorList>
    </citation>
    <scope>NUCLEOTIDE SEQUENCE [LARGE SCALE GENOMIC DNA]</scope>
</reference>
<accession>A0A2R6XYF4</accession>
<gene>
    <name evidence="2" type="ORF">BSOLF_2101</name>
</gene>
<dbReference type="CDD" id="cd04301">
    <property type="entry name" value="NAT_SF"/>
    <property type="match status" value="1"/>
</dbReference>
<comment type="caution">
    <text evidence="2">The sequence shown here is derived from an EMBL/GenBank/DDBJ whole genome shotgun (WGS) entry which is preliminary data.</text>
</comment>
<dbReference type="EMBL" id="PEBX01000114">
    <property type="protein sequence ID" value="PTQ55446.1"/>
    <property type="molecule type" value="Genomic_DNA"/>
</dbReference>
<feature type="domain" description="N-acetyltransferase" evidence="1">
    <location>
        <begin position="22"/>
        <end position="183"/>
    </location>
</feature>
<dbReference type="Proteomes" id="UP000244338">
    <property type="component" value="Unassembled WGS sequence"/>
</dbReference>
<organism evidence="2 3">
    <name type="scientific">Candidatus Carbonibacillus altaicus</name>
    <dbReference type="NCBI Taxonomy" id="2163959"/>
    <lineage>
        <taxon>Bacteria</taxon>
        <taxon>Bacillati</taxon>
        <taxon>Bacillota</taxon>
        <taxon>Bacilli</taxon>
        <taxon>Bacillales</taxon>
        <taxon>Candidatus Carbonibacillus</taxon>
    </lineage>
</organism>
<name>A0A2R6XYF4_9BACL</name>
<keyword evidence="2" id="KW-0808">Transferase</keyword>